<reference evidence="3 4" key="1">
    <citation type="submission" date="2021-01" db="EMBL/GenBank/DDBJ databases">
        <title>Genome sequencing of Joostella atrarenae M1-2 (= KCTC 23194).</title>
        <authorList>
            <person name="Zakaria M.R."/>
            <person name="Lam M.Q."/>
            <person name="Chong C.S."/>
        </authorList>
    </citation>
    <scope>NUCLEOTIDE SEQUENCE [LARGE SCALE GENOMIC DNA]</scope>
    <source>
        <strain evidence="3 4">M1-2</strain>
    </source>
</reference>
<keyword evidence="1" id="KW-0808">Transferase</keyword>
<sequence>MNIDIIPFEEAYAPQFKALNVAWLEKFFVVEPHDKEVLANCKKNIIDTGGYIFFAKIEETIVGCFAFMKIKDGVYELTKMAVSAAFQGKKIGQQLLKFSINFAKEKNFKEVLLYSNRKLENAIYLYHKYGFIEVPLEKNTPYQRADIKMILEGL</sequence>
<organism evidence="3 4">
    <name type="scientific">Joostella atrarenae</name>
    <dbReference type="NCBI Taxonomy" id="679257"/>
    <lineage>
        <taxon>Bacteria</taxon>
        <taxon>Pseudomonadati</taxon>
        <taxon>Bacteroidota</taxon>
        <taxon>Flavobacteriia</taxon>
        <taxon>Flavobacteriales</taxon>
        <taxon>Flavobacteriaceae</taxon>
        <taxon>Joostella</taxon>
    </lineage>
</organism>
<proteinExistence type="predicted"/>
<dbReference type="SUPFAM" id="SSF55729">
    <property type="entry name" value="Acyl-CoA N-acyltransferases (Nat)"/>
    <property type="match status" value="1"/>
</dbReference>
<dbReference type="InterPro" id="IPR050769">
    <property type="entry name" value="NAT_camello-type"/>
</dbReference>
<dbReference type="Proteomes" id="UP000829517">
    <property type="component" value="Unassembled WGS sequence"/>
</dbReference>
<evidence type="ECO:0000256" key="1">
    <source>
        <dbReference type="ARBA" id="ARBA00022679"/>
    </source>
</evidence>
<name>A0ABS9J364_9FLAO</name>
<feature type="domain" description="N-acetyltransferase" evidence="2">
    <location>
        <begin position="3"/>
        <end position="154"/>
    </location>
</feature>
<dbReference type="PROSITE" id="PS51186">
    <property type="entry name" value="GNAT"/>
    <property type="match status" value="1"/>
</dbReference>
<dbReference type="CDD" id="cd04301">
    <property type="entry name" value="NAT_SF"/>
    <property type="match status" value="1"/>
</dbReference>
<dbReference type="PANTHER" id="PTHR13947:SF37">
    <property type="entry name" value="LD18367P"/>
    <property type="match status" value="1"/>
</dbReference>
<gene>
    <name evidence="3" type="ORF">JM658_08125</name>
</gene>
<dbReference type="EMBL" id="JAETXX010000004">
    <property type="protein sequence ID" value="MCF8714795.1"/>
    <property type="molecule type" value="Genomic_DNA"/>
</dbReference>
<evidence type="ECO:0000259" key="2">
    <source>
        <dbReference type="PROSITE" id="PS51186"/>
    </source>
</evidence>
<dbReference type="PANTHER" id="PTHR13947">
    <property type="entry name" value="GNAT FAMILY N-ACETYLTRANSFERASE"/>
    <property type="match status" value="1"/>
</dbReference>
<comment type="caution">
    <text evidence="3">The sequence shown here is derived from an EMBL/GenBank/DDBJ whole genome shotgun (WGS) entry which is preliminary data.</text>
</comment>
<keyword evidence="4" id="KW-1185">Reference proteome</keyword>
<dbReference type="InterPro" id="IPR000182">
    <property type="entry name" value="GNAT_dom"/>
</dbReference>
<protein>
    <submittedName>
        <fullName evidence="3">GNAT family N-acetyltransferase</fullName>
    </submittedName>
</protein>
<dbReference type="RefSeq" id="WP_236958760.1">
    <property type="nucleotide sequence ID" value="NZ_JAETXX010000004.1"/>
</dbReference>
<evidence type="ECO:0000313" key="3">
    <source>
        <dbReference type="EMBL" id="MCF8714795.1"/>
    </source>
</evidence>
<dbReference type="Gene3D" id="3.40.630.30">
    <property type="match status" value="1"/>
</dbReference>
<evidence type="ECO:0000313" key="4">
    <source>
        <dbReference type="Proteomes" id="UP000829517"/>
    </source>
</evidence>
<dbReference type="Pfam" id="PF00583">
    <property type="entry name" value="Acetyltransf_1"/>
    <property type="match status" value="1"/>
</dbReference>
<dbReference type="InterPro" id="IPR016181">
    <property type="entry name" value="Acyl_CoA_acyltransferase"/>
</dbReference>
<accession>A0ABS9J364</accession>